<gene>
    <name evidence="2" type="ORF">JQ615_38730</name>
</gene>
<feature type="transmembrane region" description="Helical" evidence="1">
    <location>
        <begin position="213"/>
        <end position="237"/>
    </location>
</feature>
<feature type="transmembrane region" description="Helical" evidence="1">
    <location>
        <begin position="15"/>
        <end position="33"/>
    </location>
</feature>
<evidence type="ECO:0008006" key="4">
    <source>
        <dbReference type="Google" id="ProtNLM"/>
    </source>
</evidence>
<feature type="transmembrane region" description="Helical" evidence="1">
    <location>
        <begin position="76"/>
        <end position="94"/>
    </location>
</feature>
<accession>A0ABS5FWV9</accession>
<keyword evidence="1" id="KW-0472">Membrane</keyword>
<reference evidence="3" key="1">
    <citation type="journal article" date="2021" name="ISME J.">
        <title>Evolutionary origin and ecological implication of a unique nif island in free-living Bradyrhizobium lineages.</title>
        <authorList>
            <person name="Tao J."/>
        </authorList>
    </citation>
    <scope>NUCLEOTIDE SEQUENCE [LARGE SCALE GENOMIC DNA]</scope>
    <source>
        <strain evidence="3">SZCCT0434</strain>
    </source>
</reference>
<name>A0ABS5FWV9_9BRAD</name>
<feature type="transmembrane region" description="Helical" evidence="1">
    <location>
        <begin position="101"/>
        <end position="119"/>
    </location>
</feature>
<organism evidence="2 3">
    <name type="scientific">Bradyrhizobium jicamae</name>
    <dbReference type="NCBI Taxonomy" id="280332"/>
    <lineage>
        <taxon>Bacteria</taxon>
        <taxon>Pseudomonadati</taxon>
        <taxon>Pseudomonadota</taxon>
        <taxon>Alphaproteobacteria</taxon>
        <taxon>Hyphomicrobiales</taxon>
        <taxon>Nitrobacteraceae</taxon>
        <taxon>Bradyrhizobium</taxon>
    </lineage>
</organism>
<comment type="caution">
    <text evidence="2">The sequence shown here is derived from an EMBL/GenBank/DDBJ whole genome shotgun (WGS) entry which is preliminary data.</text>
</comment>
<feature type="transmembrane region" description="Helical" evidence="1">
    <location>
        <begin position="173"/>
        <end position="193"/>
    </location>
</feature>
<keyword evidence="1" id="KW-0812">Transmembrane</keyword>
<evidence type="ECO:0000256" key="1">
    <source>
        <dbReference type="SAM" id="Phobius"/>
    </source>
</evidence>
<protein>
    <recommendedName>
        <fullName evidence="4">MFS transporter</fullName>
    </recommendedName>
</protein>
<dbReference type="Proteomes" id="UP001315278">
    <property type="component" value="Unassembled WGS sequence"/>
</dbReference>
<evidence type="ECO:0000313" key="3">
    <source>
        <dbReference type="Proteomes" id="UP001315278"/>
    </source>
</evidence>
<sequence length="250" mass="26365">MTPQVPVYLMTFEMALRPFVVAIGLGLIWMGAARMEGSARSRYGTAGALSVALIVWLAGAQFLGSSNAYRATGEDAVPTVLLGLLIPLMVAAAGMWSSQRIASLVLAIPLPWLVAAQAYRVGGGIFLVLWADGRLPWQFALPAGIGDVTTGCFAVIVATLLAQRSHRAVSAAYSWSLFGIADLVVAVAMGGMTSPGRVHVLAHDAPNLLISSYPLVMVPTFAVPLALMLHGIVLWQLRRKIGSTSRLATA</sequence>
<evidence type="ECO:0000313" key="2">
    <source>
        <dbReference type="EMBL" id="MBR0801299.1"/>
    </source>
</evidence>
<dbReference type="EMBL" id="JAFCJH010000077">
    <property type="protein sequence ID" value="MBR0801299.1"/>
    <property type="molecule type" value="Genomic_DNA"/>
</dbReference>
<dbReference type="RefSeq" id="WP_212495393.1">
    <property type="nucleotide sequence ID" value="NZ_JAFCJH010000077.1"/>
</dbReference>
<keyword evidence="1" id="KW-1133">Transmembrane helix</keyword>
<proteinExistence type="predicted"/>
<feature type="transmembrane region" description="Helical" evidence="1">
    <location>
        <begin position="45"/>
        <end position="64"/>
    </location>
</feature>
<keyword evidence="3" id="KW-1185">Reference proteome</keyword>
<feature type="transmembrane region" description="Helical" evidence="1">
    <location>
        <begin position="139"/>
        <end position="161"/>
    </location>
</feature>